<comment type="caution">
    <text evidence="1">The sequence shown here is derived from an EMBL/GenBank/DDBJ whole genome shotgun (WGS) entry which is preliminary data.</text>
</comment>
<dbReference type="EMBL" id="JBGNUJ010000007">
    <property type="protein sequence ID" value="KAL3957797.1"/>
    <property type="molecule type" value="Genomic_DNA"/>
</dbReference>
<evidence type="ECO:0000313" key="1">
    <source>
        <dbReference type="EMBL" id="KAL3957797.1"/>
    </source>
</evidence>
<dbReference type="Proteomes" id="UP001638806">
    <property type="component" value="Unassembled WGS sequence"/>
</dbReference>
<keyword evidence="2" id="KW-1185">Reference proteome</keyword>
<sequence length="95" mass="10520">MAASEREHETLAWLDAPSAHCVATSGRLQERTSESRRRSTAAQRWRLNECAEQKRQRAAPSAMFRGIVIGVRPATEPGTVRQCEIGGAWITTISL</sequence>
<reference evidence="1" key="1">
    <citation type="submission" date="2024-12" db="EMBL/GenBank/DDBJ databases">
        <title>Comparative genomics and development of molecular markers within Purpureocillium lilacinum and among Purpureocillium species.</title>
        <authorList>
            <person name="Yeh Z.-Y."/>
            <person name="Ni N.-T."/>
            <person name="Lo P.-H."/>
            <person name="Mushyakhwo K."/>
            <person name="Lin C.-F."/>
            <person name="Nai Y.-S."/>
        </authorList>
    </citation>
    <scope>NUCLEOTIDE SEQUENCE</scope>
    <source>
        <strain evidence="1">NCHU-NPUST-175</strain>
    </source>
</reference>
<protein>
    <submittedName>
        <fullName evidence="1">Uncharacterized protein</fullName>
    </submittedName>
</protein>
<proteinExistence type="predicted"/>
<organism evidence="1 2">
    <name type="scientific">Purpureocillium lilacinum</name>
    <name type="common">Paecilomyces lilacinus</name>
    <dbReference type="NCBI Taxonomy" id="33203"/>
    <lineage>
        <taxon>Eukaryota</taxon>
        <taxon>Fungi</taxon>
        <taxon>Dikarya</taxon>
        <taxon>Ascomycota</taxon>
        <taxon>Pezizomycotina</taxon>
        <taxon>Sordariomycetes</taxon>
        <taxon>Hypocreomycetidae</taxon>
        <taxon>Hypocreales</taxon>
        <taxon>Ophiocordycipitaceae</taxon>
        <taxon>Purpureocillium</taxon>
    </lineage>
</organism>
<name>A0ACC4DPP1_PURLI</name>
<gene>
    <name evidence="1" type="ORF">ACCO45_008375</name>
</gene>
<accession>A0ACC4DPP1</accession>
<evidence type="ECO:0000313" key="2">
    <source>
        <dbReference type="Proteomes" id="UP001638806"/>
    </source>
</evidence>